<dbReference type="OrthoDB" id="9812065at2"/>
<keyword evidence="2" id="KW-0378">Hydrolase</keyword>
<proteinExistence type="predicted"/>
<dbReference type="EMBL" id="JPRM01000023">
    <property type="protein sequence ID" value="KFF15217.1"/>
    <property type="molecule type" value="Genomic_DNA"/>
</dbReference>
<feature type="domain" description="NodB homology" evidence="3">
    <location>
        <begin position="28"/>
        <end position="211"/>
    </location>
</feature>
<evidence type="ECO:0000256" key="2">
    <source>
        <dbReference type="ARBA" id="ARBA00022801"/>
    </source>
</evidence>
<dbReference type="InterPro" id="IPR002509">
    <property type="entry name" value="NODB_dom"/>
</dbReference>
<gene>
    <name evidence="5" type="ORF">B0A62_14205</name>
    <name evidence="4" type="ORF">IW20_14760</name>
</gene>
<dbReference type="Gene3D" id="3.20.20.370">
    <property type="entry name" value="Glycoside hydrolase/deacetylase"/>
    <property type="match status" value="1"/>
</dbReference>
<evidence type="ECO:0000256" key="1">
    <source>
        <dbReference type="ARBA" id="ARBA00022723"/>
    </source>
</evidence>
<dbReference type="GO" id="GO:0016810">
    <property type="term" value="F:hydrolase activity, acting on carbon-nitrogen (but not peptide) bonds"/>
    <property type="evidence" value="ECO:0007669"/>
    <property type="project" value="InterPro"/>
</dbReference>
<organism evidence="4 6">
    <name type="scientific">Flavobacterium hydatis</name>
    <name type="common">Cytophaga aquatilis</name>
    <dbReference type="NCBI Taxonomy" id="991"/>
    <lineage>
        <taxon>Bacteria</taxon>
        <taxon>Pseudomonadati</taxon>
        <taxon>Bacteroidota</taxon>
        <taxon>Flavobacteriia</taxon>
        <taxon>Flavobacteriales</taxon>
        <taxon>Flavobacteriaceae</taxon>
        <taxon>Flavobacterium</taxon>
    </lineage>
</organism>
<dbReference type="InterPro" id="IPR011330">
    <property type="entry name" value="Glyco_hydro/deAcase_b/a-brl"/>
</dbReference>
<dbReference type="GO" id="GO:0005975">
    <property type="term" value="P:carbohydrate metabolic process"/>
    <property type="evidence" value="ECO:0007669"/>
    <property type="project" value="InterPro"/>
</dbReference>
<dbReference type="PANTHER" id="PTHR10587:SF133">
    <property type="entry name" value="CHITIN DEACETYLASE 1-RELATED"/>
    <property type="match status" value="1"/>
</dbReference>
<protein>
    <submittedName>
        <fullName evidence="4 5">Polysaccharide deacetylase</fullName>
    </submittedName>
</protein>
<evidence type="ECO:0000313" key="7">
    <source>
        <dbReference type="Proteomes" id="UP000198424"/>
    </source>
</evidence>
<dbReference type="EMBL" id="MUGY01000018">
    <property type="protein sequence ID" value="OXA92983.1"/>
    <property type="molecule type" value="Genomic_DNA"/>
</dbReference>
<reference evidence="5 7" key="2">
    <citation type="submission" date="2016-11" db="EMBL/GenBank/DDBJ databases">
        <title>Whole genomes of Flavobacteriaceae.</title>
        <authorList>
            <person name="Stine C."/>
            <person name="Li C."/>
            <person name="Tadesse D."/>
        </authorList>
    </citation>
    <scope>NUCLEOTIDE SEQUENCE [LARGE SCALE GENOMIC DNA]</scope>
    <source>
        <strain evidence="5 7">ATCC 29551</strain>
    </source>
</reference>
<dbReference type="RefSeq" id="WP_035623599.1">
    <property type="nucleotide sequence ID" value="NZ_JBEWQG010000015.1"/>
</dbReference>
<name>A0A086AEV3_FLAHY</name>
<evidence type="ECO:0000313" key="4">
    <source>
        <dbReference type="EMBL" id="KFF15217.1"/>
    </source>
</evidence>
<dbReference type="Pfam" id="PF01522">
    <property type="entry name" value="Polysacc_deac_1"/>
    <property type="match status" value="1"/>
</dbReference>
<dbReference type="GO" id="GO:0046872">
    <property type="term" value="F:metal ion binding"/>
    <property type="evidence" value="ECO:0007669"/>
    <property type="project" value="UniProtKB-KW"/>
</dbReference>
<dbReference type="Proteomes" id="UP000198424">
    <property type="component" value="Unassembled WGS sequence"/>
</dbReference>
<dbReference type="InterPro" id="IPR050248">
    <property type="entry name" value="Polysacc_deacetylase_ArnD"/>
</dbReference>
<dbReference type="AlphaFoldDB" id="A0A086AEV3"/>
<keyword evidence="1" id="KW-0479">Metal-binding</keyword>
<dbReference type="SUPFAM" id="SSF88713">
    <property type="entry name" value="Glycoside hydrolase/deacetylase"/>
    <property type="match status" value="1"/>
</dbReference>
<evidence type="ECO:0000313" key="6">
    <source>
        <dbReference type="Proteomes" id="UP000028712"/>
    </source>
</evidence>
<evidence type="ECO:0000313" key="5">
    <source>
        <dbReference type="EMBL" id="OXA92983.1"/>
    </source>
</evidence>
<sequence>MSFYWIKTNKLIKRIFSNYYWDIPNKENKVYLTFDDGPTPEITEWVLSELKKRDARATFFCIGNNIEKHPEIFKKVITEGHSIGNHTYDHLKGWKTTTKAYLENSLLCGKQIQKSSTQNTHPKIFRPPYGKITKSQSAQLRQLGYKIIMWDVLSADFDRSISPEKCLQNVIKNVKSGSVIVFHDSIKASQNLKFALPKTLDYLKENNFIFDVIY</sequence>
<dbReference type="CDD" id="cd10917">
    <property type="entry name" value="CE4_NodB_like_6s_7s"/>
    <property type="match status" value="1"/>
</dbReference>
<comment type="caution">
    <text evidence="4">The sequence shown here is derived from an EMBL/GenBank/DDBJ whole genome shotgun (WGS) entry which is preliminary data.</text>
</comment>
<evidence type="ECO:0000259" key="3">
    <source>
        <dbReference type="PROSITE" id="PS51677"/>
    </source>
</evidence>
<dbReference type="Proteomes" id="UP000028712">
    <property type="component" value="Unassembled WGS sequence"/>
</dbReference>
<dbReference type="PROSITE" id="PS51677">
    <property type="entry name" value="NODB"/>
    <property type="match status" value="1"/>
</dbReference>
<reference evidence="4 6" key="1">
    <citation type="submission" date="2014-07" db="EMBL/GenBank/DDBJ databases">
        <title>Genome of Flavobacterium hydatis DSM 2063.</title>
        <authorList>
            <person name="Pipes S.E."/>
            <person name="Stropko S.J."/>
            <person name="Newman J.D."/>
        </authorList>
    </citation>
    <scope>NUCLEOTIDE SEQUENCE [LARGE SCALE GENOMIC DNA]</scope>
    <source>
        <strain evidence="4 6">DSM 2063</strain>
    </source>
</reference>
<keyword evidence="7" id="KW-1185">Reference proteome</keyword>
<dbReference type="eggNOG" id="COG0726">
    <property type="taxonomic scope" value="Bacteria"/>
</dbReference>
<dbReference type="GO" id="GO:0016020">
    <property type="term" value="C:membrane"/>
    <property type="evidence" value="ECO:0007669"/>
    <property type="project" value="TreeGrafter"/>
</dbReference>
<accession>A0A086AEV3</accession>
<dbReference type="PANTHER" id="PTHR10587">
    <property type="entry name" value="GLYCOSYL TRANSFERASE-RELATED"/>
    <property type="match status" value="1"/>
</dbReference>
<dbReference type="STRING" id="991.IW20_14760"/>